<sequence>MRLGYPWLALVLGASVAVQADDVLLYRYVDDKGVTVLSRQGVPPEYIGQGYQVLNPRGRVIQTVAPALSVEQIQRQQVEKVQADANARLLRRYSSVDEVDKALARKLVELDGLIANAQTNLQASLARQASLHGQAAEQERAGKEVSPQLLALLAGLRDEQARMKADIDKYQAARVQSQRDFAADRARVEQLLR</sequence>
<dbReference type="EMBL" id="CP014135">
    <property type="protein sequence ID" value="AMB84243.1"/>
    <property type="molecule type" value="Genomic_DNA"/>
</dbReference>
<feature type="chain" id="PRO_5035167348" evidence="1">
    <location>
        <begin position="21"/>
        <end position="193"/>
    </location>
</feature>
<dbReference type="STRING" id="46677.AWM79_02560"/>
<keyword evidence="1" id="KW-0732">Signal</keyword>
<feature type="signal peptide" evidence="1">
    <location>
        <begin position="1"/>
        <end position="20"/>
    </location>
</feature>
<keyword evidence="3" id="KW-1185">Reference proteome</keyword>
<proteinExistence type="predicted"/>
<dbReference type="OrthoDB" id="6080407at2"/>
<protein>
    <submittedName>
        <fullName evidence="2">Uncharacterized protein</fullName>
    </submittedName>
</protein>
<dbReference type="RefSeq" id="WP_026013002.1">
    <property type="nucleotide sequence ID" value="NZ_CP014135.1"/>
</dbReference>
<evidence type="ECO:0000313" key="2">
    <source>
        <dbReference type="EMBL" id="AMB84243.1"/>
    </source>
</evidence>
<accession>A0A0X1SWE8</accession>
<reference evidence="2 3" key="1">
    <citation type="submission" date="2016-01" db="EMBL/GenBank/DDBJ databases">
        <authorList>
            <person name="McClelland M."/>
            <person name="Jain A."/>
            <person name="Saraogi P."/>
            <person name="Mendelson R."/>
            <person name="Westerman R."/>
            <person name="SanMiguel P."/>
            <person name="Csonka L."/>
        </authorList>
    </citation>
    <scope>NUCLEOTIDE SEQUENCE [LARGE SCALE GENOMIC DNA]</scope>
    <source>
        <strain evidence="2 3">NCPPB 2472</strain>
    </source>
</reference>
<name>A0A0X1SWE8_PSEAA</name>
<dbReference type="AlphaFoldDB" id="A0A0X1SWE8"/>
<evidence type="ECO:0000256" key="1">
    <source>
        <dbReference type="SAM" id="SignalP"/>
    </source>
</evidence>
<dbReference type="KEGG" id="pagb:AWM79_02560"/>
<gene>
    <name evidence="2" type="ORF">AWM79_02560</name>
</gene>
<evidence type="ECO:0000313" key="3">
    <source>
        <dbReference type="Proteomes" id="UP000063229"/>
    </source>
</evidence>
<dbReference type="Proteomes" id="UP000063229">
    <property type="component" value="Chromosome"/>
</dbReference>
<organism evidence="2 3">
    <name type="scientific">Pseudomonas agarici</name>
    <dbReference type="NCBI Taxonomy" id="46677"/>
    <lineage>
        <taxon>Bacteria</taxon>
        <taxon>Pseudomonadati</taxon>
        <taxon>Pseudomonadota</taxon>
        <taxon>Gammaproteobacteria</taxon>
        <taxon>Pseudomonadales</taxon>
        <taxon>Pseudomonadaceae</taxon>
        <taxon>Pseudomonas</taxon>
    </lineage>
</organism>